<keyword evidence="4" id="KW-1185">Reference proteome</keyword>
<proteinExistence type="predicted"/>
<dbReference type="PANTHER" id="PTHR23028:SF53">
    <property type="entry name" value="ACYL_TRANSF_3 DOMAIN-CONTAINING PROTEIN"/>
    <property type="match status" value="1"/>
</dbReference>
<feature type="transmembrane region" description="Helical" evidence="1">
    <location>
        <begin position="35"/>
        <end position="56"/>
    </location>
</feature>
<feature type="transmembrane region" description="Helical" evidence="1">
    <location>
        <begin position="12"/>
        <end position="29"/>
    </location>
</feature>
<dbReference type="InterPro" id="IPR050879">
    <property type="entry name" value="Acyltransferase_3"/>
</dbReference>
<dbReference type="AlphaFoldDB" id="Q03YR3"/>
<feature type="transmembrane region" description="Helical" evidence="1">
    <location>
        <begin position="140"/>
        <end position="161"/>
    </location>
</feature>
<dbReference type="GO" id="GO:0009103">
    <property type="term" value="P:lipopolysaccharide biosynthetic process"/>
    <property type="evidence" value="ECO:0007669"/>
    <property type="project" value="TreeGrafter"/>
</dbReference>
<sequence length="621" mass="71025">MESPKRRYIKGFDGLRALAVIGVILFHLMPTKFVGGWFGVPLFFVISGYLITDQLIQEFDRNHKIAIFKFYKRRLKRLYPALVAMMLIVTAVILLFDHQLVYNLRPTVETNLLYVFNFWAIGHGPSYFQQFGGASPFTHLWSLSIEGQFYFIWPLVVWAILRLGLKRINIASVLILLSLISAILMAVLYDPTAINRVYYGTDTRLFAILLGTALAFVWPSIKLSNHVSSKVQRYLNIAGFCSFLLWGLGTLWLNGQHPATYYGLMYLLTIASTVLVAVTAHPASWHAKILDNKLLNYLGKRSYSIYLYQLPVFVFYEKFIPHYQPNVLNILIEIALVLLLSELSYRYVENLFRRNGENLRQVGHWLVQSRNRFFLILTPALIFLLFIGHGLASQNAGQPQPQTELQKKLLKNKLAVKKSNQIAQKSAKHSSKQSSNKNMSAADKKVIATYDLNAAQYMSFKNMSFTAIGDSVMLDSAPYLQDINPKIVVDAKVGRQAYEAPNLVKKMARNDELAPNVIVGLGTNGEIRRQDLDRMMKTFGTKRQVYWINNLVQSKPWQKDNNDMLAKANNDYKNLHIIDWYRLAKKHSDWFADDGVHQGPLGARNYVRLIVEKTGDVNKIK</sequence>
<feature type="transmembrane region" description="Helical" evidence="1">
    <location>
        <begin position="77"/>
        <end position="96"/>
    </location>
</feature>
<evidence type="ECO:0000313" key="3">
    <source>
        <dbReference type="EMBL" id="ABJ61659.1"/>
    </source>
</evidence>
<feature type="transmembrane region" description="Helical" evidence="1">
    <location>
        <begin position="168"/>
        <end position="189"/>
    </location>
</feature>
<dbReference type="PANTHER" id="PTHR23028">
    <property type="entry name" value="ACETYLTRANSFERASE"/>
    <property type="match status" value="1"/>
</dbReference>
<feature type="transmembrane region" description="Helical" evidence="1">
    <location>
        <begin position="373"/>
        <end position="392"/>
    </location>
</feature>
<feature type="domain" description="Acyltransferase 3" evidence="2">
    <location>
        <begin position="10"/>
        <end position="341"/>
    </location>
</feature>
<reference evidence="3 4" key="1">
    <citation type="journal article" date="2006" name="Proc. Natl. Acad. Sci. U.S.A.">
        <title>Comparative genomics of the lactic acid bacteria.</title>
        <authorList>
            <person name="Makarova K."/>
            <person name="Slesarev A."/>
            <person name="Wolf Y."/>
            <person name="Sorokin A."/>
            <person name="Mirkin B."/>
            <person name="Koonin E."/>
            <person name="Pavlov A."/>
            <person name="Pavlova N."/>
            <person name="Karamychev V."/>
            <person name="Polouchine N."/>
            <person name="Shakhova V."/>
            <person name="Grigoriev I."/>
            <person name="Lou Y."/>
            <person name="Rohksar D."/>
            <person name="Lucas S."/>
            <person name="Huang K."/>
            <person name="Goodstein D.M."/>
            <person name="Hawkins T."/>
            <person name="Plengvidhya V."/>
            <person name="Welker D."/>
            <person name="Hughes J."/>
            <person name="Goh Y."/>
            <person name="Benson A."/>
            <person name="Baldwin K."/>
            <person name="Lee J.H."/>
            <person name="Diaz-Muniz I."/>
            <person name="Dosti B."/>
            <person name="Smeianov V."/>
            <person name="Wechter W."/>
            <person name="Barabote R."/>
            <person name="Lorca G."/>
            <person name="Altermann E."/>
            <person name="Barrangou R."/>
            <person name="Ganesan B."/>
            <person name="Xie Y."/>
            <person name="Rawsthorne H."/>
            <person name="Tamir D."/>
            <person name="Parker C."/>
            <person name="Breidt F."/>
            <person name="Broadbent J."/>
            <person name="Hutkins R."/>
            <person name="O'Sullivan D."/>
            <person name="Steele J."/>
            <person name="Unlu G."/>
            <person name="Saier M."/>
            <person name="Klaenhammer T."/>
            <person name="Richardson P."/>
            <person name="Kozyavkin S."/>
            <person name="Weimer B."/>
            <person name="Mills D."/>
        </authorList>
    </citation>
    <scope>NUCLEOTIDE SEQUENCE [LARGE SCALE GENOMIC DNA]</scope>
    <source>
        <strain evidence="4">ATCC 8293 / DSM 20343 / BCRC 11652 / CCM 1803 / JCM 6124 / NCDO 523 / NBRC 100496 / NCIMB 8023 / NCTC 12954 / NRRL B-1118 / 37Y</strain>
    </source>
</reference>
<dbReference type="EMBL" id="CP000414">
    <property type="protein sequence ID" value="ABJ61659.1"/>
    <property type="molecule type" value="Genomic_DNA"/>
</dbReference>
<protein>
    <submittedName>
        <fullName evidence="3">Peptidoglycan-N-acetylmuramate O-acetyltransferase</fullName>
    </submittedName>
</protein>
<gene>
    <name evidence="3" type="ordered locus">LEUM_0545</name>
</gene>
<dbReference type="GO" id="GO:0016747">
    <property type="term" value="F:acyltransferase activity, transferring groups other than amino-acyl groups"/>
    <property type="evidence" value="ECO:0007669"/>
    <property type="project" value="InterPro"/>
</dbReference>
<feature type="transmembrane region" description="Helical" evidence="1">
    <location>
        <begin position="259"/>
        <end position="282"/>
    </location>
</feature>
<keyword evidence="1" id="KW-0472">Membrane</keyword>
<dbReference type="HOGENOM" id="CLU_005679_11_2_9"/>
<organism evidence="3 4">
    <name type="scientific">Leuconostoc mesenteroides subsp. mesenteroides (strain ATCC 8293 / DSM 20343 / BCRC 11652 / CCM 1803 / JCM 6124 / NCDO 523 / NBRC 100496 / NCIMB 8023 / NCTC 12954 / NRRL B-1118 / 37Y)</name>
    <dbReference type="NCBI Taxonomy" id="203120"/>
    <lineage>
        <taxon>Bacteria</taxon>
        <taxon>Bacillati</taxon>
        <taxon>Bacillota</taxon>
        <taxon>Bacilli</taxon>
        <taxon>Lactobacillales</taxon>
        <taxon>Lactobacillaceae</taxon>
        <taxon>Leuconostoc</taxon>
    </lineage>
</organism>
<evidence type="ECO:0000256" key="1">
    <source>
        <dbReference type="SAM" id="Phobius"/>
    </source>
</evidence>
<dbReference type="eggNOG" id="COG1835">
    <property type="taxonomic scope" value="Bacteria"/>
</dbReference>
<evidence type="ECO:0000259" key="2">
    <source>
        <dbReference type="Pfam" id="PF01757"/>
    </source>
</evidence>
<keyword evidence="3" id="KW-0808">Transferase</keyword>
<feature type="transmembrane region" description="Helical" evidence="1">
    <location>
        <begin position="204"/>
        <end position="221"/>
    </location>
</feature>
<dbReference type="RefSeq" id="WP_011679372.1">
    <property type="nucleotide sequence ID" value="NC_008531.1"/>
</dbReference>
<dbReference type="SUPFAM" id="SSF52266">
    <property type="entry name" value="SGNH hydrolase"/>
    <property type="match status" value="1"/>
</dbReference>
<name>Q03YR3_LEUMM</name>
<dbReference type="GO" id="GO:0016020">
    <property type="term" value="C:membrane"/>
    <property type="evidence" value="ECO:0007669"/>
    <property type="project" value="TreeGrafter"/>
</dbReference>
<dbReference type="GeneID" id="29576242"/>
<dbReference type="KEGG" id="lme:LEUM_0545"/>
<dbReference type="Proteomes" id="UP000000362">
    <property type="component" value="Chromosome"/>
</dbReference>
<keyword evidence="1" id="KW-0812">Transmembrane</keyword>
<feature type="transmembrane region" description="Helical" evidence="1">
    <location>
        <begin position="233"/>
        <end position="253"/>
    </location>
</feature>
<dbReference type="CDD" id="cd01840">
    <property type="entry name" value="SGNH_hydrolase_yrhL_like"/>
    <property type="match status" value="1"/>
</dbReference>
<accession>Q03YR3</accession>
<keyword evidence="1" id="KW-1133">Transmembrane helix</keyword>
<dbReference type="InterPro" id="IPR002656">
    <property type="entry name" value="Acyl_transf_3_dom"/>
</dbReference>
<evidence type="ECO:0000313" key="4">
    <source>
        <dbReference type="Proteomes" id="UP000000362"/>
    </source>
</evidence>
<dbReference type="EnsemblBacteria" id="ABJ61659">
    <property type="protein sequence ID" value="ABJ61659"/>
    <property type="gene ID" value="LEUM_0545"/>
</dbReference>
<dbReference type="Pfam" id="PF01757">
    <property type="entry name" value="Acyl_transf_3"/>
    <property type="match status" value="1"/>
</dbReference>